<gene>
    <name evidence="2" type="ORF">MKW98_020728</name>
</gene>
<evidence type="ECO:0000313" key="2">
    <source>
        <dbReference type="EMBL" id="KAI3958086.1"/>
    </source>
</evidence>
<evidence type="ECO:0000313" key="3">
    <source>
        <dbReference type="Proteomes" id="UP001202328"/>
    </source>
</evidence>
<dbReference type="AlphaFoldDB" id="A0AAD4XUX3"/>
<accession>A0AAD4XUX3</accession>
<reference evidence="2" key="1">
    <citation type="submission" date="2022-04" db="EMBL/GenBank/DDBJ databases">
        <title>A functionally conserved STORR gene fusion in Papaver species that diverged 16.8 million years ago.</title>
        <authorList>
            <person name="Catania T."/>
        </authorList>
    </citation>
    <scope>NUCLEOTIDE SEQUENCE</scope>
    <source>
        <strain evidence="2">S-188037</strain>
    </source>
</reference>
<dbReference type="InterPro" id="IPR038595">
    <property type="entry name" value="LOR_sf"/>
</dbReference>
<dbReference type="InterPro" id="IPR025659">
    <property type="entry name" value="Tubby-like_C"/>
</dbReference>
<organism evidence="2 3">
    <name type="scientific">Papaver atlanticum</name>
    <dbReference type="NCBI Taxonomy" id="357466"/>
    <lineage>
        <taxon>Eukaryota</taxon>
        <taxon>Viridiplantae</taxon>
        <taxon>Streptophyta</taxon>
        <taxon>Embryophyta</taxon>
        <taxon>Tracheophyta</taxon>
        <taxon>Spermatophyta</taxon>
        <taxon>Magnoliopsida</taxon>
        <taxon>Ranunculales</taxon>
        <taxon>Papaveraceae</taxon>
        <taxon>Papaveroideae</taxon>
        <taxon>Papaver</taxon>
    </lineage>
</organism>
<dbReference type="SUPFAM" id="SSF54518">
    <property type="entry name" value="Tubby C-terminal domain-like"/>
    <property type="match status" value="1"/>
</dbReference>
<dbReference type="EMBL" id="JAJJMB010001184">
    <property type="protein sequence ID" value="KAI3958086.1"/>
    <property type="molecule type" value="Genomic_DNA"/>
</dbReference>
<dbReference type="Gene3D" id="2.40.160.200">
    <property type="entry name" value="LURP1-related"/>
    <property type="match status" value="1"/>
</dbReference>
<keyword evidence="3" id="KW-1185">Reference proteome</keyword>
<proteinExistence type="inferred from homology"/>
<dbReference type="Proteomes" id="UP001202328">
    <property type="component" value="Unassembled WGS sequence"/>
</dbReference>
<name>A0AAD4XUX3_9MAGN</name>
<dbReference type="Pfam" id="PF04525">
    <property type="entry name" value="LOR"/>
    <property type="match status" value="1"/>
</dbReference>
<evidence type="ECO:0000256" key="1">
    <source>
        <dbReference type="ARBA" id="ARBA00005437"/>
    </source>
</evidence>
<comment type="similarity">
    <text evidence="1">Belongs to the LOR family.</text>
</comment>
<dbReference type="PANTHER" id="PTHR31087">
    <property type="match status" value="1"/>
</dbReference>
<dbReference type="PANTHER" id="PTHR31087:SF58">
    <property type="entry name" value="OS07G0230700 PROTEIN"/>
    <property type="match status" value="1"/>
</dbReference>
<dbReference type="InterPro" id="IPR007612">
    <property type="entry name" value="LOR"/>
</dbReference>
<comment type="caution">
    <text evidence="2">The sequence shown here is derived from an EMBL/GenBank/DDBJ whole genome shotgun (WGS) entry which is preliminary data.</text>
</comment>
<sequence>MHHPPTPPTGTSQAVPNDSVVVIAPQYCTPNQVDFHIAKKVEYLTEGNYNLGAFDINGNKIFIVTTKYYKRYRILLDAAGVPLVSLKKKNVSSSRWNVYRGDSENSKNLLFSVKKTTFLGFLAFKTNLDVFLASNRNEGVCDFKIKQKCNEKSCFIYRGNSDNLIATMHKKKTVQGKYFGKDTFLVTVYPNVDYAFVMALCVVVDEINHGGEDIDNKDGADDWVGWGGCGG</sequence>
<protein>
    <submittedName>
        <fullName evidence="2">Uncharacterized protein</fullName>
    </submittedName>
</protein>